<dbReference type="GO" id="GO:0003677">
    <property type="term" value="F:DNA binding"/>
    <property type="evidence" value="ECO:0007669"/>
    <property type="project" value="InterPro"/>
</dbReference>
<comment type="subcellular location">
    <subcellularLocation>
        <location evidence="1">Nucleus</location>
    </subcellularLocation>
</comment>
<gene>
    <name evidence="4" type="primary">Bend2</name>
    <name evidence="4" type="ORF">NICCHL_R06753</name>
</gene>
<feature type="domain" description="BEN" evidence="3">
    <location>
        <begin position="210"/>
        <end position="314"/>
    </location>
</feature>
<organism evidence="4 5">
    <name type="scientific">Nicator chloris</name>
    <dbReference type="NCBI Taxonomy" id="237433"/>
    <lineage>
        <taxon>Eukaryota</taxon>
        <taxon>Metazoa</taxon>
        <taxon>Chordata</taxon>
        <taxon>Craniata</taxon>
        <taxon>Vertebrata</taxon>
        <taxon>Euteleostomi</taxon>
        <taxon>Archelosauria</taxon>
        <taxon>Archosauria</taxon>
        <taxon>Dinosauria</taxon>
        <taxon>Saurischia</taxon>
        <taxon>Theropoda</taxon>
        <taxon>Coelurosauria</taxon>
        <taxon>Aves</taxon>
        <taxon>Neognathae</taxon>
        <taxon>Neoaves</taxon>
        <taxon>Telluraves</taxon>
        <taxon>Australaves</taxon>
        <taxon>Passeriformes</taxon>
        <taxon>Sylvioidea</taxon>
        <taxon>Pycnonotidae</taxon>
        <taxon>Nicator</taxon>
    </lineage>
</organism>
<evidence type="ECO:0000313" key="5">
    <source>
        <dbReference type="Proteomes" id="UP000653383"/>
    </source>
</evidence>
<dbReference type="PROSITE" id="PS51457">
    <property type="entry name" value="BEN"/>
    <property type="match status" value="2"/>
</dbReference>
<dbReference type="Proteomes" id="UP000653383">
    <property type="component" value="Unassembled WGS sequence"/>
</dbReference>
<keyword evidence="2" id="KW-0539">Nucleus</keyword>
<protein>
    <submittedName>
        <fullName evidence="4">BEND2 protein</fullName>
    </submittedName>
</protein>
<dbReference type="InterPro" id="IPR018379">
    <property type="entry name" value="BEN_domain"/>
</dbReference>
<dbReference type="PANTHER" id="PTHR47305">
    <property type="entry name" value="BEN DOMAIN-CONTAINING PROTEIN 2"/>
    <property type="match status" value="1"/>
</dbReference>
<reference evidence="4" key="1">
    <citation type="submission" date="2020-02" db="EMBL/GenBank/DDBJ databases">
        <title>Bird 10,000 Genomes (B10K) Project - Family phase.</title>
        <authorList>
            <person name="Zhang G."/>
        </authorList>
    </citation>
    <scope>NUCLEOTIDE SEQUENCE</scope>
    <source>
        <strain evidence="4">B10K-DU-002-40</strain>
        <tissue evidence="4">Muscle</tissue>
    </source>
</reference>
<dbReference type="PANTHER" id="PTHR47305:SF1">
    <property type="entry name" value="BEN DOMAIN-CONTAINING PROTEIN"/>
    <property type="match status" value="1"/>
</dbReference>
<feature type="domain" description="BEN" evidence="3">
    <location>
        <begin position="384"/>
        <end position="482"/>
    </location>
</feature>
<dbReference type="SMART" id="SM01025">
    <property type="entry name" value="BEN"/>
    <property type="match status" value="2"/>
</dbReference>
<evidence type="ECO:0000256" key="1">
    <source>
        <dbReference type="ARBA" id="ARBA00004123"/>
    </source>
</evidence>
<name>A0A852HM27_9PASS</name>
<evidence type="ECO:0000256" key="2">
    <source>
        <dbReference type="ARBA" id="ARBA00023242"/>
    </source>
</evidence>
<accession>A0A852HM27</accession>
<sequence>MRTTEEEYEDSDSVIYEYEPDYECVSEFSFESILSEASYTGYQQNPLMEVLSYCQAMYDAIQKLDKKFDLLHRKVSEMQHTRIKPLLLKPVSIKDLRCQGRHSPAVRVALQNGHVEVNSRVKHAPQSFQLESQQPVGRQSPPLPTIVSTHSLHSSYTATNGMPDLSPQSNLAPSIVESTVNIASSPVAAPSIPAPSEPSQENNAFVGDPARNVKVLGNHLLKARQKTKPKYAARHLVRVLFPKKTLLCSIMGASARGRRTLDPNKIAAIREFLATNFPTYDLSEHGKDWKTCITNVNSMIRWLRSETKGKSASSPKDWHADCSTGSMWGLLEYAVFCFASSCSYLNYNEDSGDNSQNSQMTSSTTDTLQNSGLDKFPEPLGSPWRNVQLPFSVIYVAKGKTRPELSARYLIRHMFPEDVLVKSNVYGSLDRGMRPLDSNKINALRDFLQENFPSFDLNESGFDWKACVAAINSTIRSLRHEIKKATSGI</sequence>
<keyword evidence="5" id="KW-1185">Reference proteome</keyword>
<proteinExistence type="predicted"/>
<dbReference type="EMBL" id="WAAE01003773">
    <property type="protein sequence ID" value="NXX26149.1"/>
    <property type="molecule type" value="Genomic_DNA"/>
</dbReference>
<evidence type="ECO:0000259" key="3">
    <source>
        <dbReference type="PROSITE" id="PS51457"/>
    </source>
</evidence>
<evidence type="ECO:0000313" key="4">
    <source>
        <dbReference type="EMBL" id="NXX26149.1"/>
    </source>
</evidence>
<dbReference type="AlphaFoldDB" id="A0A852HM27"/>
<comment type="caution">
    <text evidence="4">The sequence shown here is derived from an EMBL/GenBank/DDBJ whole genome shotgun (WGS) entry which is preliminary data.</text>
</comment>
<dbReference type="OrthoDB" id="8958408at2759"/>
<feature type="non-terminal residue" evidence="4">
    <location>
        <position position="489"/>
    </location>
</feature>
<dbReference type="GO" id="GO:0005634">
    <property type="term" value="C:nucleus"/>
    <property type="evidence" value="ECO:0007669"/>
    <property type="project" value="UniProtKB-SubCell"/>
</dbReference>
<dbReference type="Pfam" id="PF10523">
    <property type="entry name" value="BEN"/>
    <property type="match status" value="2"/>
</dbReference>
<feature type="non-terminal residue" evidence="4">
    <location>
        <position position="1"/>
    </location>
</feature>